<organism evidence="1 2">
    <name type="scientific">Mycolicibacterium thermoresistibile</name>
    <name type="common">Mycobacterium thermoresistibile</name>
    <dbReference type="NCBI Taxonomy" id="1797"/>
    <lineage>
        <taxon>Bacteria</taxon>
        <taxon>Bacillati</taxon>
        <taxon>Actinomycetota</taxon>
        <taxon>Actinomycetes</taxon>
        <taxon>Mycobacteriales</taxon>
        <taxon>Mycobacteriaceae</taxon>
        <taxon>Mycolicibacterium</taxon>
    </lineage>
</organism>
<dbReference type="OrthoDB" id="8907583at2"/>
<evidence type="ECO:0000313" key="2">
    <source>
        <dbReference type="Proteomes" id="UP000069654"/>
    </source>
</evidence>
<reference evidence="1 2" key="1">
    <citation type="journal article" date="2016" name="Genome Announc.">
        <title>Draft Genome Sequences of Five Rapidly Growing Mycobacterium Species, M. thermoresistibile, M. fortuitum subsp. acetamidolyticum, M. canariasense, M. brisbanense, and M. novocastrense.</title>
        <authorList>
            <person name="Katahira K."/>
            <person name="Ogura Y."/>
            <person name="Gotoh Y."/>
            <person name="Hayashi T."/>
        </authorList>
    </citation>
    <scope>NUCLEOTIDE SEQUENCE [LARGE SCALE GENOMIC DNA]</scope>
    <source>
        <strain evidence="1 2">JCM6362</strain>
    </source>
</reference>
<dbReference type="OMA" id="YRAHTVT"/>
<protein>
    <recommendedName>
        <fullName evidence="3">Pyridoxamine 5'-phosphate oxidase putative domain-containing protein</fullName>
    </recommendedName>
</protein>
<evidence type="ECO:0008006" key="3">
    <source>
        <dbReference type="Google" id="ProtNLM"/>
    </source>
</evidence>
<accession>A0A100XFS9</accession>
<evidence type="ECO:0000313" key="1">
    <source>
        <dbReference type="EMBL" id="GAT15708.1"/>
    </source>
</evidence>
<name>A0A100XFS9_MYCTH</name>
<dbReference type="AlphaFoldDB" id="A0A100XFS9"/>
<dbReference type="Proteomes" id="UP000069654">
    <property type="component" value="Unassembled WGS sequence"/>
</dbReference>
<comment type="caution">
    <text evidence="1">The sequence shown here is derived from an EMBL/GenBank/DDBJ whole genome shotgun (WGS) entry which is preliminary data.</text>
</comment>
<dbReference type="SUPFAM" id="SSF50475">
    <property type="entry name" value="FMN-binding split barrel"/>
    <property type="match status" value="1"/>
</dbReference>
<dbReference type="RefSeq" id="WP_003926602.1">
    <property type="nucleotide sequence ID" value="NZ_BCTB01000018.1"/>
</dbReference>
<proteinExistence type="predicted"/>
<dbReference type="InterPro" id="IPR012349">
    <property type="entry name" value="Split_barrel_FMN-bd"/>
</dbReference>
<dbReference type="EMBL" id="BCTB01000018">
    <property type="protein sequence ID" value="GAT15708.1"/>
    <property type="molecule type" value="Genomic_DNA"/>
</dbReference>
<sequence>MSGVDLPRLAEALADFDQAFLITVGDGPAPHTVAVEPALVDGVFEIGEVGGRTSANVDRHPDVTLLWPPRETGGYALLVDGTAEPGGDGRLRIIPAKALLHRRAVPGSAAAESGCLHDCVVFKAS</sequence>
<dbReference type="Gene3D" id="2.30.110.10">
    <property type="entry name" value="Electron Transport, Fmn-binding Protein, Chain A"/>
    <property type="match status" value="1"/>
</dbReference>
<gene>
    <name evidence="1" type="ORF">RMCT_2678</name>
</gene>
<reference evidence="2" key="2">
    <citation type="submission" date="2016-02" db="EMBL/GenBank/DDBJ databases">
        <title>Draft genome sequence of five rapidly growing Mycobacterium species.</title>
        <authorList>
            <person name="Katahira K."/>
            <person name="Gotou Y."/>
            <person name="Iida K."/>
            <person name="Ogura Y."/>
            <person name="Hayashi T."/>
        </authorList>
    </citation>
    <scope>NUCLEOTIDE SEQUENCE [LARGE SCALE GENOMIC DNA]</scope>
    <source>
        <strain evidence="2">JCM6362</strain>
    </source>
</reference>
<dbReference type="STRING" id="1797.RMCT_2678"/>